<feature type="transmembrane region" description="Helical" evidence="6">
    <location>
        <begin position="452"/>
        <end position="469"/>
    </location>
</feature>
<feature type="transmembrane region" description="Helical" evidence="6">
    <location>
        <begin position="263"/>
        <end position="285"/>
    </location>
</feature>
<evidence type="ECO:0008006" key="9">
    <source>
        <dbReference type="Google" id="ProtNLM"/>
    </source>
</evidence>
<comment type="caution">
    <text evidence="7">The sequence shown here is derived from an EMBL/GenBank/DDBJ whole genome shotgun (WGS) entry which is preliminary data.</text>
</comment>
<dbReference type="Proteomes" id="UP001472677">
    <property type="component" value="Unassembled WGS sequence"/>
</dbReference>
<evidence type="ECO:0000256" key="4">
    <source>
        <dbReference type="ARBA" id="ARBA00023136"/>
    </source>
</evidence>
<feature type="transmembrane region" description="Helical" evidence="6">
    <location>
        <begin position="507"/>
        <end position="531"/>
    </location>
</feature>
<organism evidence="7 8">
    <name type="scientific">Hibiscus sabdariffa</name>
    <name type="common">roselle</name>
    <dbReference type="NCBI Taxonomy" id="183260"/>
    <lineage>
        <taxon>Eukaryota</taxon>
        <taxon>Viridiplantae</taxon>
        <taxon>Streptophyta</taxon>
        <taxon>Embryophyta</taxon>
        <taxon>Tracheophyta</taxon>
        <taxon>Spermatophyta</taxon>
        <taxon>Magnoliopsida</taxon>
        <taxon>eudicotyledons</taxon>
        <taxon>Gunneridae</taxon>
        <taxon>Pentapetalae</taxon>
        <taxon>rosids</taxon>
        <taxon>malvids</taxon>
        <taxon>Malvales</taxon>
        <taxon>Malvaceae</taxon>
        <taxon>Malvoideae</taxon>
        <taxon>Hibiscus</taxon>
    </lineage>
</organism>
<evidence type="ECO:0000256" key="3">
    <source>
        <dbReference type="ARBA" id="ARBA00022989"/>
    </source>
</evidence>
<evidence type="ECO:0000313" key="7">
    <source>
        <dbReference type="EMBL" id="KAK8578989.1"/>
    </source>
</evidence>
<keyword evidence="2 6" id="KW-0812">Transmembrane</keyword>
<accession>A0ABR2FDK7</accession>
<feature type="transmembrane region" description="Helical" evidence="6">
    <location>
        <begin position="427"/>
        <end position="446"/>
    </location>
</feature>
<keyword evidence="3 6" id="KW-1133">Transmembrane helix</keyword>
<keyword evidence="8" id="KW-1185">Reference proteome</keyword>
<feature type="transmembrane region" description="Helical" evidence="6">
    <location>
        <begin position="297"/>
        <end position="315"/>
    </location>
</feature>
<sequence length="540" mass="57042">MAAPLVTTTPFSLSLSLSLSNHPHLHLHSKSFPFKLNLHRSRRNPTPAASHGNPHLYKHQDNHSTAPAPAPAPHKSSSVLGPKSNFLQMVPSETSSNREVLLKASASDSSNSSTSTLSQKVLGVLHLVVSLGIVLAMDNLLKKAFVAAAIKFPSALFGMFCIFSVLVILDTTIPAAATSLMNFFEPALMFIQRWLPLFYVPALVVLPLSVRDIPAASGLKICFIIAGGWLASLCVAGFTAIAVRKIVKTEMIDAEPMEKPPPFAPIEFWTWGAIFLASFVSAIFYPTALGTTARTCLPFLLASTVLGYMVGSGLPSGVKKVFHPIICCALSADLAAVAFGYLSQSGVDAVLGDYLTKVSSNPGAGDILMGFLGSVILSFAFSMFKQRKLVKRHAAEIFISIILSSLFSLYSTALVGRLVGLEPSLTISILPRCITVALALSIVSFFEGANPSLTAAAVVVTGLIGANFVQATLDKLRFRDPIARGIATASSAHGLGTAALSAKEPEALPFCAIAYGLTGIFGSVFCSVPVIRQSLIAIVG</sequence>
<feature type="transmembrane region" description="Helical" evidence="6">
    <location>
        <begin position="363"/>
        <end position="385"/>
    </location>
</feature>
<evidence type="ECO:0000256" key="1">
    <source>
        <dbReference type="ARBA" id="ARBA00004141"/>
    </source>
</evidence>
<evidence type="ECO:0000313" key="8">
    <source>
        <dbReference type="Proteomes" id="UP001472677"/>
    </source>
</evidence>
<evidence type="ECO:0000256" key="6">
    <source>
        <dbReference type="SAM" id="Phobius"/>
    </source>
</evidence>
<dbReference type="Pfam" id="PF04172">
    <property type="entry name" value="LrgB"/>
    <property type="match status" value="1"/>
</dbReference>
<comment type="subcellular location">
    <subcellularLocation>
        <location evidence="1">Membrane</location>
        <topology evidence="1">Multi-pass membrane protein</topology>
    </subcellularLocation>
</comment>
<feature type="transmembrane region" description="Helical" evidence="6">
    <location>
        <begin position="221"/>
        <end position="243"/>
    </location>
</feature>
<proteinExistence type="predicted"/>
<dbReference type="PANTHER" id="PTHR30249">
    <property type="entry name" value="PUTATIVE SEROTONIN TRANSPORTER"/>
    <property type="match status" value="1"/>
</dbReference>
<feature type="region of interest" description="Disordered" evidence="5">
    <location>
        <begin position="40"/>
        <end position="77"/>
    </location>
</feature>
<evidence type="ECO:0000256" key="5">
    <source>
        <dbReference type="SAM" id="MobiDB-lite"/>
    </source>
</evidence>
<evidence type="ECO:0000256" key="2">
    <source>
        <dbReference type="ARBA" id="ARBA00022692"/>
    </source>
</evidence>
<feature type="transmembrane region" description="Helical" evidence="6">
    <location>
        <begin position="144"/>
        <end position="169"/>
    </location>
</feature>
<dbReference type="PANTHER" id="PTHR30249:SF0">
    <property type="entry name" value="PLASTIDAL GLYCOLATE_GLYCERATE TRANSLOCATOR 1, CHLOROPLASTIC"/>
    <property type="match status" value="1"/>
</dbReference>
<reference evidence="7 8" key="1">
    <citation type="journal article" date="2024" name="G3 (Bethesda)">
        <title>Genome assembly of Hibiscus sabdariffa L. provides insights into metabolisms of medicinal natural products.</title>
        <authorList>
            <person name="Kim T."/>
        </authorList>
    </citation>
    <scope>NUCLEOTIDE SEQUENCE [LARGE SCALE GENOMIC DNA]</scope>
    <source>
        <strain evidence="7">TK-2024</strain>
        <tissue evidence="7">Old leaves</tissue>
    </source>
</reference>
<feature type="transmembrane region" description="Helical" evidence="6">
    <location>
        <begin position="397"/>
        <end position="415"/>
    </location>
</feature>
<gene>
    <name evidence="7" type="ORF">V6N12_069325</name>
</gene>
<name>A0ABR2FDK7_9ROSI</name>
<dbReference type="InterPro" id="IPR007300">
    <property type="entry name" value="CidB/LrgB"/>
</dbReference>
<keyword evidence="4 6" id="KW-0472">Membrane</keyword>
<feature type="transmembrane region" description="Helical" evidence="6">
    <location>
        <begin position="189"/>
        <end position="209"/>
    </location>
</feature>
<protein>
    <recommendedName>
        <fullName evidence="9">Plastidal glycolate/glycerate translocator 1, chloroplastic</fullName>
    </recommendedName>
</protein>
<dbReference type="EMBL" id="JBBPBM010000006">
    <property type="protein sequence ID" value="KAK8578989.1"/>
    <property type="molecule type" value="Genomic_DNA"/>
</dbReference>